<dbReference type="Proteomes" id="UP000324832">
    <property type="component" value="Unassembled WGS sequence"/>
</dbReference>
<organism evidence="2 3">
    <name type="scientific">Leptidea sinapis</name>
    <dbReference type="NCBI Taxonomy" id="189913"/>
    <lineage>
        <taxon>Eukaryota</taxon>
        <taxon>Metazoa</taxon>
        <taxon>Ecdysozoa</taxon>
        <taxon>Arthropoda</taxon>
        <taxon>Hexapoda</taxon>
        <taxon>Insecta</taxon>
        <taxon>Pterygota</taxon>
        <taxon>Neoptera</taxon>
        <taxon>Endopterygota</taxon>
        <taxon>Lepidoptera</taxon>
        <taxon>Glossata</taxon>
        <taxon>Ditrysia</taxon>
        <taxon>Papilionoidea</taxon>
        <taxon>Pieridae</taxon>
        <taxon>Dismorphiinae</taxon>
        <taxon>Leptidea</taxon>
    </lineage>
</organism>
<dbReference type="Gene3D" id="3.10.100.10">
    <property type="entry name" value="Mannose-Binding Protein A, subunit A"/>
    <property type="match status" value="1"/>
</dbReference>
<protein>
    <recommendedName>
        <fullName evidence="4">C-type lectin domain-containing protein</fullName>
    </recommendedName>
</protein>
<dbReference type="CDD" id="cd00037">
    <property type="entry name" value="CLECT"/>
    <property type="match status" value="1"/>
</dbReference>
<dbReference type="InterPro" id="IPR016186">
    <property type="entry name" value="C-type_lectin-like/link_sf"/>
</dbReference>
<dbReference type="AlphaFoldDB" id="A0A5E4PRL6"/>
<evidence type="ECO:0000313" key="2">
    <source>
        <dbReference type="EMBL" id="VVC88668.1"/>
    </source>
</evidence>
<dbReference type="EMBL" id="FZQP02000371">
    <property type="protein sequence ID" value="VVC88668.1"/>
    <property type="molecule type" value="Genomic_DNA"/>
</dbReference>
<reference evidence="2 3" key="1">
    <citation type="submission" date="2017-07" db="EMBL/GenBank/DDBJ databases">
        <authorList>
            <person name="Talla V."/>
            <person name="Backstrom N."/>
        </authorList>
    </citation>
    <scope>NUCLEOTIDE SEQUENCE [LARGE SCALE GENOMIC DNA]</scope>
</reference>
<evidence type="ECO:0008006" key="4">
    <source>
        <dbReference type="Google" id="ProtNLM"/>
    </source>
</evidence>
<feature type="signal peptide" evidence="1">
    <location>
        <begin position="1"/>
        <end position="23"/>
    </location>
</feature>
<name>A0A5E4PRL6_9NEOP</name>
<keyword evidence="3" id="KW-1185">Reference proteome</keyword>
<sequence length="126" mass="14378">MYIFVTNLYVSAVILALSTVIEAARPKFRDDYRYEKAFDAFYKLHTEPFDWYQARIRCESEGSQLLVPISLDEADSIPLLIAPILTRFEGVFVGVHDLYSERSFVTIEGYNTGLTLGTSTATPQRR</sequence>
<evidence type="ECO:0000313" key="3">
    <source>
        <dbReference type="Proteomes" id="UP000324832"/>
    </source>
</evidence>
<evidence type="ECO:0000256" key="1">
    <source>
        <dbReference type="SAM" id="SignalP"/>
    </source>
</evidence>
<feature type="chain" id="PRO_5022809061" description="C-type lectin domain-containing protein" evidence="1">
    <location>
        <begin position="24"/>
        <end position="126"/>
    </location>
</feature>
<gene>
    <name evidence="2" type="ORF">LSINAPIS_LOCUS1979</name>
</gene>
<keyword evidence="1" id="KW-0732">Signal</keyword>
<proteinExistence type="predicted"/>
<dbReference type="InterPro" id="IPR016187">
    <property type="entry name" value="CTDL_fold"/>
</dbReference>
<accession>A0A5E4PRL6</accession>
<dbReference type="SUPFAM" id="SSF56436">
    <property type="entry name" value="C-type lectin-like"/>
    <property type="match status" value="1"/>
</dbReference>